<dbReference type="RefSeq" id="WP_153719388.1">
    <property type="nucleotide sequence ID" value="NZ_WJPP01000003.1"/>
</dbReference>
<comment type="caution">
    <text evidence="2">The sequence shown here is derived from an EMBL/GenBank/DDBJ whole genome shotgun (WGS) entry which is preliminary data.</text>
</comment>
<accession>A0A6N7QSF9</accession>
<dbReference type="EMBL" id="WJPP01000003">
    <property type="protein sequence ID" value="MRH78339.1"/>
    <property type="molecule type" value="Genomic_DNA"/>
</dbReference>
<evidence type="ECO:0000313" key="3">
    <source>
        <dbReference type="Proteomes" id="UP000433788"/>
    </source>
</evidence>
<gene>
    <name evidence="1" type="primary">smg</name>
    <name evidence="2" type="ORF">GH984_06430</name>
</gene>
<comment type="similarity">
    <text evidence="1">Belongs to the Smg family.</text>
</comment>
<dbReference type="AlphaFoldDB" id="A0A6N7QSF9"/>
<dbReference type="Pfam" id="PF04361">
    <property type="entry name" value="DUF494"/>
    <property type="match status" value="1"/>
</dbReference>
<reference evidence="2 3" key="1">
    <citation type="submission" date="2019-11" db="EMBL/GenBank/DDBJ databases">
        <authorList>
            <person name="Zhang X.Y."/>
        </authorList>
    </citation>
    <scope>NUCLEOTIDE SEQUENCE [LARGE SCALE GENOMIC DNA]</scope>
    <source>
        <strain evidence="2 3">C176</strain>
    </source>
</reference>
<evidence type="ECO:0000313" key="2">
    <source>
        <dbReference type="EMBL" id="MRH78339.1"/>
    </source>
</evidence>
<name>A0A6N7QSF9_9GAMM</name>
<evidence type="ECO:0000256" key="1">
    <source>
        <dbReference type="HAMAP-Rule" id="MF_00598"/>
    </source>
</evidence>
<proteinExistence type="inferred from homology"/>
<dbReference type="HAMAP" id="MF_00598">
    <property type="entry name" value="Smg"/>
    <property type="match status" value="1"/>
</dbReference>
<dbReference type="PANTHER" id="PTHR38692:SF1">
    <property type="entry name" value="PROTEIN SMG"/>
    <property type="match status" value="1"/>
</dbReference>
<dbReference type="PANTHER" id="PTHR38692">
    <property type="entry name" value="PROTEIN SMG"/>
    <property type="match status" value="1"/>
</dbReference>
<organism evidence="2 3">
    <name type="scientific">Spiribacter salilacus</name>
    <dbReference type="NCBI Taxonomy" id="2664894"/>
    <lineage>
        <taxon>Bacteria</taxon>
        <taxon>Pseudomonadati</taxon>
        <taxon>Pseudomonadota</taxon>
        <taxon>Gammaproteobacteria</taxon>
        <taxon>Chromatiales</taxon>
        <taxon>Ectothiorhodospiraceae</taxon>
        <taxon>Spiribacter</taxon>
    </lineage>
</organism>
<dbReference type="Proteomes" id="UP000433788">
    <property type="component" value="Unassembled WGS sequence"/>
</dbReference>
<protein>
    <recommendedName>
        <fullName evidence="1">Protein Smg homolog</fullName>
    </recommendedName>
</protein>
<sequence>MKENVFDILMYLFEHYFNDAVEVDPDRDELEGELLEAGFSRSEIHKALNWIDALAENRELPSSGNPWPSLRVYNPVESRRLDTECRGFLLYLEQAGILSPANREVVIERLMALGDPAVDLEKLKWVVLMVLFSRPGEEEACAWMESLLFDGPRPLAH</sequence>
<keyword evidence="3" id="KW-1185">Reference proteome</keyword>
<dbReference type="InterPro" id="IPR007456">
    <property type="entry name" value="Smg"/>
</dbReference>